<sequence length="123" mass="13488">MRARAAQQAGSQVVMTSREEADGPPLRGREKQRTPQRVTETLSKGTKALMRHSARRARYVHIRKNSPSPAVWSLCPNRAAALSHEGGFTVVRGGVYSGTSRRLLVPVSVALGRDFSRNVIAPR</sequence>
<proteinExistence type="predicted"/>
<dbReference type="AlphaFoldDB" id="A0A9J6GZL7"/>
<comment type="caution">
    <text evidence="2">The sequence shown here is derived from an EMBL/GenBank/DDBJ whole genome shotgun (WGS) entry which is preliminary data.</text>
</comment>
<evidence type="ECO:0000313" key="3">
    <source>
        <dbReference type="Proteomes" id="UP000821853"/>
    </source>
</evidence>
<protein>
    <submittedName>
        <fullName evidence="2">Uncharacterized protein</fullName>
    </submittedName>
</protein>
<dbReference type="EMBL" id="JABSTR010000010">
    <property type="protein sequence ID" value="KAH9380152.1"/>
    <property type="molecule type" value="Genomic_DNA"/>
</dbReference>
<evidence type="ECO:0000256" key="1">
    <source>
        <dbReference type="SAM" id="MobiDB-lite"/>
    </source>
</evidence>
<feature type="region of interest" description="Disordered" evidence="1">
    <location>
        <begin position="1"/>
        <end position="40"/>
    </location>
</feature>
<dbReference type="VEuPathDB" id="VectorBase:HLOH_061319"/>
<accession>A0A9J6GZL7</accession>
<name>A0A9J6GZL7_HAELO</name>
<organism evidence="2 3">
    <name type="scientific">Haemaphysalis longicornis</name>
    <name type="common">Bush tick</name>
    <dbReference type="NCBI Taxonomy" id="44386"/>
    <lineage>
        <taxon>Eukaryota</taxon>
        <taxon>Metazoa</taxon>
        <taxon>Ecdysozoa</taxon>
        <taxon>Arthropoda</taxon>
        <taxon>Chelicerata</taxon>
        <taxon>Arachnida</taxon>
        <taxon>Acari</taxon>
        <taxon>Parasitiformes</taxon>
        <taxon>Ixodida</taxon>
        <taxon>Ixodoidea</taxon>
        <taxon>Ixodidae</taxon>
        <taxon>Haemaphysalinae</taxon>
        <taxon>Haemaphysalis</taxon>
    </lineage>
</organism>
<keyword evidence="3" id="KW-1185">Reference proteome</keyword>
<feature type="compositionally biased region" description="Basic and acidic residues" evidence="1">
    <location>
        <begin position="17"/>
        <end position="33"/>
    </location>
</feature>
<gene>
    <name evidence="2" type="ORF">HPB48_002382</name>
</gene>
<evidence type="ECO:0000313" key="2">
    <source>
        <dbReference type="EMBL" id="KAH9380152.1"/>
    </source>
</evidence>
<dbReference type="Proteomes" id="UP000821853">
    <property type="component" value="Chromosome 8"/>
</dbReference>
<reference evidence="2 3" key="1">
    <citation type="journal article" date="2020" name="Cell">
        <title>Large-Scale Comparative Analyses of Tick Genomes Elucidate Their Genetic Diversity and Vector Capacities.</title>
        <authorList>
            <consortium name="Tick Genome and Microbiome Consortium (TIGMIC)"/>
            <person name="Jia N."/>
            <person name="Wang J."/>
            <person name="Shi W."/>
            <person name="Du L."/>
            <person name="Sun Y."/>
            <person name="Zhan W."/>
            <person name="Jiang J.F."/>
            <person name="Wang Q."/>
            <person name="Zhang B."/>
            <person name="Ji P."/>
            <person name="Bell-Sakyi L."/>
            <person name="Cui X.M."/>
            <person name="Yuan T.T."/>
            <person name="Jiang B.G."/>
            <person name="Yang W.F."/>
            <person name="Lam T.T."/>
            <person name="Chang Q.C."/>
            <person name="Ding S.J."/>
            <person name="Wang X.J."/>
            <person name="Zhu J.G."/>
            <person name="Ruan X.D."/>
            <person name="Zhao L."/>
            <person name="Wei J.T."/>
            <person name="Ye R.Z."/>
            <person name="Que T.C."/>
            <person name="Du C.H."/>
            <person name="Zhou Y.H."/>
            <person name="Cheng J.X."/>
            <person name="Dai P.F."/>
            <person name="Guo W.B."/>
            <person name="Han X.H."/>
            <person name="Huang E.J."/>
            <person name="Li L.F."/>
            <person name="Wei W."/>
            <person name="Gao Y.C."/>
            <person name="Liu J.Z."/>
            <person name="Shao H.Z."/>
            <person name="Wang X."/>
            <person name="Wang C.C."/>
            <person name="Yang T.C."/>
            <person name="Huo Q.B."/>
            <person name="Li W."/>
            <person name="Chen H.Y."/>
            <person name="Chen S.E."/>
            <person name="Zhou L.G."/>
            <person name="Ni X.B."/>
            <person name="Tian J.H."/>
            <person name="Sheng Y."/>
            <person name="Liu T."/>
            <person name="Pan Y.S."/>
            <person name="Xia L.Y."/>
            <person name="Li J."/>
            <person name="Zhao F."/>
            <person name="Cao W.C."/>
        </authorList>
    </citation>
    <scope>NUCLEOTIDE SEQUENCE [LARGE SCALE GENOMIC DNA]</scope>
    <source>
        <strain evidence="2">HaeL-2018</strain>
    </source>
</reference>